<evidence type="ECO:0000313" key="4">
    <source>
        <dbReference type="Proteomes" id="UP000603234"/>
    </source>
</evidence>
<dbReference type="Proteomes" id="UP000603234">
    <property type="component" value="Unassembled WGS sequence"/>
</dbReference>
<dbReference type="RefSeq" id="WP_186841009.1">
    <property type="nucleotide sequence ID" value="NZ_WJBC01000002.1"/>
</dbReference>
<comment type="caution">
    <text evidence="3">The sequence shown here is derived from an EMBL/GenBank/DDBJ whole genome shotgun (WGS) entry which is preliminary data.</text>
</comment>
<feature type="chain" id="PRO_5045840074" description="Rubrerythrin diiron-binding domain-containing protein" evidence="1">
    <location>
        <begin position="27"/>
        <end position="169"/>
    </location>
</feature>
<dbReference type="InterPro" id="IPR019243">
    <property type="entry name" value="DUF2202"/>
</dbReference>
<evidence type="ECO:0000259" key="2">
    <source>
        <dbReference type="Pfam" id="PF02915"/>
    </source>
</evidence>
<reference evidence="3 4" key="1">
    <citation type="journal article" date="2020" name="mSystems">
        <title>Defining Genomic and Predicted Metabolic Features of the Acetobacterium Genus.</title>
        <authorList>
            <person name="Ross D.E."/>
            <person name="Marshall C.W."/>
            <person name="Gulliver D."/>
            <person name="May H.D."/>
            <person name="Norman R.S."/>
        </authorList>
    </citation>
    <scope>NUCLEOTIDE SEQUENCE [LARGE SCALE GENOMIC DNA]</scope>
    <source>
        <strain evidence="3 4">DSM 8238</strain>
    </source>
</reference>
<sequence>MKKLVKLITSATLALTILLTTGIAMATELPNGSAGALADDSYTLEEMLTYAIQDEYAAQAEYSGIIETFGAIKPYKNIVTAEAKHINALIPLFGTSNLAVPANDAKAQVVIPDSLKQSYEIGIDAEIKNIEMYNRFLEENLPTEVRRVFESLRNASQSHLAAFERAANR</sequence>
<feature type="signal peptide" evidence="1">
    <location>
        <begin position="1"/>
        <end position="26"/>
    </location>
</feature>
<organism evidence="3 4">
    <name type="scientific">Acetobacterium fimetarium</name>
    <dbReference type="NCBI Taxonomy" id="52691"/>
    <lineage>
        <taxon>Bacteria</taxon>
        <taxon>Bacillati</taxon>
        <taxon>Bacillota</taxon>
        <taxon>Clostridia</taxon>
        <taxon>Eubacteriales</taxon>
        <taxon>Eubacteriaceae</taxon>
        <taxon>Acetobacterium</taxon>
    </lineage>
</organism>
<dbReference type="InterPro" id="IPR012347">
    <property type="entry name" value="Ferritin-like"/>
</dbReference>
<proteinExistence type="predicted"/>
<feature type="domain" description="Rubrerythrin diiron-binding" evidence="2">
    <location>
        <begin position="46"/>
        <end position="166"/>
    </location>
</feature>
<keyword evidence="4" id="KW-1185">Reference proteome</keyword>
<accession>A0ABR6WR27</accession>
<dbReference type="EMBL" id="WJBC01000002">
    <property type="protein sequence ID" value="MBC3803082.1"/>
    <property type="molecule type" value="Genomic_DNA"/>
</dbReference>
<dbReference type="Gene3D" id="1.20.1260.10">
    <property type="match status" value="1"/>
</dbReference>
<protein>
    <recommendedName>
        <fullName evidence="2">Rubrerythrin diiron-binding domain-containing protein</fullName>
    </recommendedName>
</protein>
<dbReference type="Pfam" id="PF02915">
    <property type="entry name" value="Rubrerythrin"/>
    <property type="match status" value="1"/>
</dbReference>
<gene>
    <name evidence="3" type="ORF">GH808_01315</name>
</gene>
<evidence type="ECO:0000256" key="1">
    <source>
        <dbReference type="SAM" id="SignalP"/>
    </source>
</evidence>
<dbReference type="SUPFAM" id="SSF47240">
    <property type="entry name" value="Ferritin-like"/>
    <property type="match status" value="1"/>
</dbReference>
<dbReference type="CDD" id="cd01048">
    <property type="entry name" value="Ferritin_like_AB2"/>
    <property type="match status" value="1"/>
</dbReference>
<name>A0ABR6WR27_9FIRM</name>
<dbReference type="InterPro" id="IPR009078">
    <property type="entry name" value="Ferritin-like_SF"/>
</dbReference>
<keyword evidence="1" id="KW-0732">Signal</keyword>
<evidence type="ECO:0000313" key="3">
    <source>
        <dbReference type="EMBL" id="MBC3803082.1"/>
    </source>
</evidence>
<dbReference type="InterPro" id="IPR003251">
    <property type="entry name" value="Rr_diiron-bd_dom"/>
</dbReference>